<dbReference type="RefSeq" id="XP_014148322.1">
    <property type="nucleotide sequence ID" value="XM_014292847.1"/>
</dbReference>
<keyword evidence="2" id="KW-1185">Reference proteome</keyword>
<sequence>MECLWSWDICGWVVVCWDWCGLPPHRFIQLKLRRDGSAKYIQTGGCSGTRTLLHLIICAPLFIPLPVGNDVLEFISQLANVMDCDKILALAKAYAGHSLHSSSVPPELKASLYPKHVRPLQAGPDSAQALQS</sequence>
<dbReference type="GeneID" id="25913535"/>
<proteinExistence type="predicted"/>
<dbReference type="EMBL" id="KQ244426">
    <property type="protein sequence ID" value="KNC74420.1"/>
    <property type="molecule type" value="Genomic_DNA"/>
</dbReference>
<dbReference type="AlphaFoldDB" id="A0A0L0FCC7"/>
<evidence type="ECO:0000313" key="1">
    <source>
        <dbReference type="EMBL" id="KNC74420.1"/>
    </source>
</evidence>
<evidence type="ECO:0000313" key="2">
    <source>
        <dbReference type="Proteomes" id="UP000054560"/>
    </source>
</evidence>
<organism evidence="1 2">
    <name type="scientific">Sphaeroforma arctica JP610</name>
    <dbReference type="NCBI Taxonomy" id="667725"/>
    <lineage>
        <taxon>Eukaryota</taxon>
        <taxon>Ichthyosporea</taxon>
        <taxon>Ichthyophonida</taxon>
        <taxon>Sphaeroforma</taxon>
    </lineage>
</organism>
<protein>
    <submittedName>
        <fullName evidence="1">Uncharacterized protein</fullName>
    </submittedName>
</protein>
<accession>A0A0L0FCC7</accession>
<name>A0A0L0FCC7_9EUKA</name>
<reference evidence="1 2" key="1">
    <citation type="submission" date="2011-02" db="EMBL/GenBank/DDBJ databases">
        <title>The Genome Sequence of Sphaeroforma arctica JP610.</title>
        <authorList>
            <consortium name="The Broad Institute Genome Sequencing Platform"/>
            <person name="Russ C."/>
            <person name="Cuomo C."/>
            <person name="Young S.K."/>
            <person name="Zeng Q."/>
            <person name="Gargeya S."/>
            <person name="Alvarado L."/>
            <person name="Berlin A."/>
            <person name="Chapman S.B."/>
            <person name="Chen Z."/>
            <person name="Freedman E."/>
            <person name="Gellesch M."/>
            <person name="Goldberg J."/>
            <person name="Griggs A."/>
            <person name="Gujja S."/>
            <person name="Heilman E."/>
            <person name="Heiman D."/>
            <person name="Howarth C."/>
            <person name="Mehta T."/>
            <person name="Neiman D."/>
            <person name="Pearson M."/>
            <person name="Roberts A."/>
            <person name="Saif S."/>
            <person name="Shea T."/>
            <person name="Shenoy N."/>
            <person name="Sisk P."/>
            <person name="Stolte C."/>
            <person name="Sykes S."/>
            <person name="White J."/>
            <person name="Yandava C."/>
            <person name="Burger G."/>
            <person name="Gray M.W."/>
            <person name="Holland P.W.H."/>
            <person name="King N."/>
            <person name="Lang F.B.F."/>
            <person name="Roger A.J."/>
            <person name="Ruiz-Trillo I."/>
            <person name="Haas B."/>
            <person name="Nusbaum C."/>
            <person name="Birren B."/>
        </authorList>
    </citation>
    <scope>NUCLEOTIDE SEQUENCE [LARGE SCALE GENOMIC DNA]</scope>
    <source>
        <strain evidence="1 2">JP610</strain>
    </source>
</reference>
<gene>
    <name evidence="1" type="ORF">SARC_13031</name>
</gene>
<dbReference type="Proteomes" id="UP000054560">
    <property type="component" value="Unassembled WGS sequence"/>
</dbReference>